<keyword evidence="2" id="KW-1185">Reference proteome</keyword>
<organism evidence="1 2">
    <name type="scientific">Rasamsonia emersonii (strain ATCC 16479 / CBS 393.64 / IMI 116815)</name>
    <dbReference type="NCBI Taxonomy" id="1408163"/>
    <lineage>
        <taxon>Eukaryota</taxon>
        <taxon>Fungi</taxon>
        <taxon>Dikarya</taxon>
        <taxon>Ascomycota</taxon>
        <taxon>Pezizomycotina</taxon>
        <taxon>Eurotiomycetes</taxon>
        <taxon>Eurotiomycetidae</taxon>
        <taxon>Eurotiales</taxon>
        <taxon>Trichocomaceae</taxon>
        <taxon>Rasamsonia</taxon>
    </lineage>
</organism>
<gene>
    <name evidence="1" type="ORF">T310_4920</name>
</gene>
<dbReference type="AlphaFoldDB" id="A0A0F4YT93"/>
<sequence length="111" mass="12515">MKPPLLRKVDHSPFAEHVILGAHALLREPEALRERCRADDGGATRETSLDRRQGIDPVDRNCFIPHPRHAKWSPGPLMTKLDCCIAILLAITRHSRLTPGHYSRPDSIDIL</sequence>
<evidence type="ECO:0000313" key="1">
    <source>
        <dbReference type="EMBL" id="KKA21061.1"/>
    </source>
</evidence>
<dbReference type="GeneID" id="25317267"/>
<protein>
    <submittedName>
        <fullName evidence="1">Uncharacterized protein</fullName>
    </submittedName>
</protein>
<reference evidence="1 2" key="1">
    <citation type="submission" date="2015-04" db="EMBL/GenBank/DDBJ databases">
        <authorList>
            <person name="Heijne W.H."/>
            <person name="Fedorova N.D."/>
            <person name="Nierman W.C."/>
            <person name="Vollebregt A.W."/>
            <person name="Zhao Z."/>
            <person name="Wu L."/>
            <person name="Kumar M."/>
            <person name="Stam H."/>
            <person name="van den Berg M.A."/>
            <person name="Pel H.J."/>
        </authorList>
    </citation>
    <scope>NUCLEOTIDE SEQUENCE [LARGE SCALE GENOMIC DNA]</scope>
    <source>
        <strain evidence="1 2">CBS 393.64</strain>
    </source>
</reference>
<accession>A0A0F4YT93</accession>
<evidence type="ECO:0000313" key="2">
    <source>
        <dbReference type="Proteomes" id="UP000053958"/>
    </source>
</evidence>
<dbReference type="EMBL" id="LASV01000208">
    <property type="protein sequence ID" value="KKA21061.1"/>
    <property type="molecule type" value="Genomic_DNA"/>
</dbReference>
<comment type="caution">
    <text evidence="1">The sequence shown here is derived from an EMBL/GenBank/DDBJ whole genome shotgun (WGS) entry which is preliminary data.</text>
</comment>
<name>A0A0F4YT93_RASE3</name>
<proteinExistence type="predicted"/>
<dbReference type="Proteomes" id="UP000053958">
    <property type="component" value="Unassembled WGS sequence"/>
</dbReference>
<dbReference type="RefSeq" id="XP_013327673.1">
    <property type="nucleotide sequence ID" value="XM_013472219.1"/>
</dbReference>